<dbReference type="CDD" id="cd10567">
    <property type="entry name" value="SWIB-MDM2_like"/>
    <property type="match status" value="1"/>
</dbReference>
<evidence type="ECO:0000256" key="1">
    <source>
        <dbReference type="SAM" id="MobiDB-lite"/>
    </source>
</evidence>
<protein>
    <submittedName>
        <fullName evidence="2">Upstream activation factor subunit spp27</fullName>
    </submittedName>
</protein>
<dbReference type="PROSITE" id="PS51925">
    <property type="entry name" value="SWIB_MDM2"/>
    <property type="match status" value="1"/>
</dbReference>
<dbReference type="AlphaFoldDB" id="A0A6S7G0G5"/>
<gene>
    <name evidence="2" type="ORF">PACLA_8A013245</name>
</gene>
<dbReference type="PANTHER" id="PTHR13844">
    <property type="entry name" value="SWI/SNF-RELATED MATRIX-ASSOCIATED ACTIN-DEPENDENT REGULATOR OF CHROMATIN SUBFAMILY D"/>
    <property type="match status" value="1"/>
</dbReference>
<dbReference type="OrthoDB" id="10251073at2759"/>
<dbReference type="Gene3D" id="1.10.10.60">
    <property type="entry name" value="Homeodomain-like"/>
    <property type="match status" value="1"/>
</dbReference>
<feature type="compositionally biased region" description="Basic and acidic residues" evidence="1">
    <location>
        <begin position="80"/>
        <end position="99"/>
    </location>
</feature>
<dbReference type="Pfam" id="PF08766">
    <property type="entry name" value="DEK_C"/>
    <property type="match status" value="1"/>
</dbReference>
<accession>A0A6S7G0G5</accession>
<evidence type="ECO:0000313" key="2">
    <source>
        <dbReference type="EMBL" id="CAB3982169.1"/>
    </source>
</evidence>
<proteinExistence type="predicted"/>
<dbReference type="SUPFAM" id="SSF47592">
    <property type="entry name" value="SWIB/MDM2 domain"/>
    <property type="match status" value="1"/>
</dbReference>
<dbReference type="SUPFAM" id="SSF109715">
    <property type="entry name" value="DEK C-terminal domain"/>
    <property type="match status" value="1"/>
</dbReference>
<dbReference type="InterPro" id="IPR036885">
    <property type="entry name" value="SWIB_MDM2_dom_sf"/>
</dbReference>
<dbReference type="SMART" id="SM00151">
    <property type="entry name" value="SWIB"/>
    <property type="match status" value="1"/>
</dbReference>
<dbReference type="InterPro" id="IPR014876">
    <property type="entry name" value="DEK_C"/>
</dbReference>
<dbReference type="Gene3D" id="1.10.245.10">
    <property type="entry name" value="SWIB/MDM2 domain"/>
    <property type="match status" value="1"/>
</dbReference>
<dbReference type="EMBL" id="CACRXK020000474">
    <property type="protein sequence ID" value="CAB3982169.1"/>
    <property type="molecule type" value="Genomic_DNA"/>
</dbReference>
<dbReference type="InterPro" id="IPR003121">
    <property type="entry name" value="SWIB_MDM2_domain"/>
</dbReference>
<reference evidence="2" key="1">
    <citation type="submission" date="2020-04" db="EMBL/GenBank/DDBJ databases">
        <authorList>
            <person name="Alioto T."/>
            <person name="Alioto T."/>
            <person name="Gomez Garrido J."/>
        </authorList>
    </citation>
    <scope>NUCLEOTIDE SEQUENCE</scope>
    <source>
        <strain evidence="2">A484AB</strain>
    </source>
</reference>
<feature type="region of interest" description="Disordered" evidence="1">
    <location>
        <begin position="60"/>
        <end position="178"/>
    </location>
</feature>
<feature type="compositionally biased region" description="Acidic residues" evidence="1">
    <location>
        <begin position="118"/>
        <end position="135"/>
    </location>
</feature>
<feature type="compositionally biased region" description="Basic residues" evidence="1">
    <location>
        <begin position="140"/>
        <end position="149"/>
    </location>
</feature>
<evidence type="ECO:0000313" key="3">
    <source>
        <dbReference type="Proteomes" id="UP001152795"/>
    </source>
</evidence>
<organism evidence="2 3">
    <name type="scientific">Paramuricea clavata</name>
    <name type="common">Red gorgonian</name>
    <name type="synonym">Violescent sea-whip</name>
    <dbReference type="NCBI Taxonomy" id="317549"/>
    <lineage>
        <taxon>Eukaryota</taxon>
        <taxon>Metazoa</taxon>
        <taxon>Cnidaria</taxon>
        <taxon>Anthozoa</taxon>
        <taxon>Octocorallia</taxon>
        <taxon>Malacalcyonacea</taxon>
        <taxon>Plexauridae</taxon>
        <taxon>Paramuricea</taxon>
    </lineage>
</organism>
<dbReference type="InterPro" id="IPR019835">
    <property type="entry name" value="SWIB_domain"/>
</dbReference>
<dbReference type="Proteomes" id="UP001152795">
    <property type="component" value="Unassembled WGS sequence"/>
</dbReference>
<comment type="caution">
    <text evidence="2">The sequence shown here is derived from an EMBL/GenBank/DDBJ whole genome shotgun (WGS) entry which is preliminary data.</text>
</comment>
<dbReference type="Pfam" id="PF02201">
    <property type="entry name" value="SWIB"/>
    <property type="match status" value="1"/>
</dbReference>
<dbReference type="PROSITE" id="PS51998">
    <property type="entry name" value="DEK_C"/>
    <property type="match status" value="1"/>
</dbReference>
<keyword evidence="3" id="KW-1185">Reference proteome</keyword>
<feature type="compositionally biased region" description="Basic and acidic residues" evidence="1">
    <location>
        <begin position="150"/>
        <end position="170"/>
    </location>
</feature>
<name>A0A6S7G0G5_PARCT</name>
<sequence length="255" mass="29046">MADNLTETELRENIAEIIKNGDLATLTSKKIRKILEKKYDANLLHRKKQIDDIVMQLVDEQSEDSGDNASAESPSNSGEKSPKEESSEQETKSPVKSERVSVISINNKQKKKVKTESDSDAEEDLQSESDSESDDDAPKPRRKSPLKRSAKNERSKAAKKPKTDKGDGPKRKTGFSKPMLLSPELADLMGETHMPRSEVVKKMWQIIRERDLLDPTNKRFTICDDQLEKIIGKKRFMTFAMMKYLKRHVRDPAIM</sequence>